<evidence type="ECO:0000313" key="2">
    <source>
        <dbReference type="EMBL" id="MPN04080.1"/>
    </source>
</evidence>
<organism evidence="2">
    <name type="scientific">bioreactor metagenome</name>
    <dbReference type="NCBI Taxonomy" id="1076179"/>
    <lineage>
        <taxon>unclassified sequences</taxon>
        <taxon>metagenomes</taxon>
        <taxon>ecological metagenomes</taxon>
    </lineage>
</organism>
<reference evidence="2" key="1">
    <citation type="submission" date="2019-08" db="EMBL/GenBank/DDBJ databases">
        <authorList>
            <person name="Kucharzyk K."/>
            <person name="Murdoch R.W."/>
            <person name="Higgins S."/>
            <person name="Loffler F."/>
        </authorList>
    </citation>
    <scope>NUCLEOTIDE SEQUENCE</scope>
</reference>
<evidence type="ECO:0000256" key="1">
    <source>
        <dbReference type="SAM" id="Phobius"/>
    </source>
</evidence>
<accession>A0A645ERQ7</accession>
<name>A0A645ERQ7_9ZZZZ</name>
<keyword evidence="1" id="KW-1133">Transmembrane helix</keyword>
<sequence>MRADPALTIEDTCVTSLCRIAIDSMFSTNIFSISSGGRSPASNSTKRRGVFISGNKSTLSRSYDILPNSKIANTIILIVTGFFNANLTIFLIYYVILKVQLFYRSGYFNTLTRLFSRKVSYPLTIRLSFSFSPSVTSM</sequence>
<gene>
    <name evidence="2" type="ORF">SDC9_151316</name>
</gene>
<keyword evidence="1" id="KW-0472">Membrane</keyword>
<comment type="caution">
    <text evidence="2">The sequence shown here is derived from an EMBL/GenBank/DDBJ whole genome shotgun (WGS) entry which is preliminary data.</text>
</comment>
<dbReference type="EMBL" id="VSSQ01050006">
    <property type="protein sequence ID" value="MPN04080.1"/>
    <property type="molecule type" value="Genomic_DNA"/>
</dbReference>
<dbReference type="AlphaFoldDB" id="A0A645ERQ7"/>
<protein>
    <submittedName>
        <fullName evidence="2">Uncharacterized protein</fullName>
    </submittedName>
</protein>
<proteinExistence type="predicted"/>
<feature type="transmembrane region" description="Helical" evidence="1">
    <location>
        <begin position="71"/>
        <end position="96"/>
    </location>
</feature>
<keyword evidence="1" id="KW-0812">Transmembrane</keyword>